<dbReference type="KEGG" id="dtn:DTL3_0591"/>
<keyword evidence="1 5" id="KW-0645">Protease</keyword>
<evidence type="ECO:0000259" key="4">
    <source>
        <dbReference type="Pfam" id="PF16325"/>
    </source>
</evidence>
<dbReference type="STRING" id="1006576.DTL3_0591"/>
<reference evidence="6" key="1">
    <citation type="submission" date="2014-11" db="EMBL/GenBank/DDBJ databases">
        <authorList>
            <person name="Wibberg D."/>
        </authorList>
    </citation>
    <scope>NUCLEOTIDE SEQUENCE [LARGE SCALE GENOMIC DNA]</scope>
    <source>
        <strain evidence="6">L3</strain>
    </source>
</reference>
<dbReference type="Proteomes" id="UP000032809">
    <property type="component" value="Chromosome I"/>
</dbReference>
<dbReference type="AlphaFoldDB" id="A0A0C7NX14"/>
<dbReference type="Pfam" id="PF16325">
    <property type="entry name" value="Peptidase_U32_C"/>
    <property type="match status" value="1"/>
</dbReference>
<dbReference type="PROSITE" id="PS01276">
    <property type="entry name" value="PEPTIDASE_U32"/>
    <property type="match status" value="1"/>
</dbReference>
<comment type="similarity">
    <text evidence="3">Belongs to the peptidase U32 family.</text>
</comment>
<dbReference type="Gene3D" id="2.40.30.10">
    <property type="entry name" value="Translation factors"/>
    <property type="match status" value="1"/>
</dbReference>
<evidence type="ECO:0000313" key="5">
    <source>
        <dbReference type="EMBL" id="CEP77908.1"/>
    </source>
</evidence>
<evidence type="ECO:0000313" key="6">
    <source>
        <dbReference type="Proteomes" id="UP000032809"/>
    </source>
</evidence>
<dbReference type="GO" id="GO:0006508">
    <property type="term" value="P:proteolysis"/>
    <property type="evidence" value="ECO:0007669"/>
    <property type="project" value="UniProtKB-KW"/>
</dbReference>
<evidence type="ECO:0000256" key="2">
    <source>
        <dbReference type="ARBA" id="ARBA00022801"/>
    </source>
</evidence>
<dbReference type="HOGENOM" id="CLU_011540_0_2_0"/>
<dbReference type="GO" id="GO:0008233">
    <property type="term" value="F:peptidase activity"/>
    <property type="evidence" value="ECO:0007669"/>
    <property type="project" value="UniProtKB-KW"/>
</dbReference>
<evidence type="ECO:0000256" key="3">
    <source>
        <dbReference type="ARBA" id="ARBA00038374"/>
    </source>
</evidence>
<dbReference type="PANTHER" id="PTHR30217">
    <property type="entry name" value="PEPTIDASE U32 FAMILY"/>
    <property type="match status" value="1"/>
</dbReference>
<gene>
    <name evidence="5" type="ORF">DTL3_0591</name>
</gene>
<organism evidence="5 6">
    <name type="scientific">Defluviitoga tunisiensis</name>
    <dbReference type="NCBI Taxonomy" id="1006576"/>
    <lineage>
        <taxon>Bacteria</taxon>
        <taxon>Thermotogati</taxon>
        <taxon>Thermotogota</taxon>
        <taxon>Thermotogae</taxon>
        <taxon>Petrotogales</taxon>
        <taxon>Petrotogaceae</taxon>
        <taxon>Defluviitoga</taxon>
    </lineage>
</organism>
<keyword evidence="2" id="KW-0378">Hydrolase</keyword>
<evidence type="ECO:0000256" key="1">
    <source>
        <dbReference type="ARBA" id="ARBA00022670"/>
    </source>
</evidence>
<protein>
    <submittedName>
        <fullName evidence="5">Protease</fullName>
    </submittedName>
</protein>
<dbReference type="PATRIC" id="fig|1006576.9.peg.576"/>
<dbReference type="PANTHER" id="PTHR30217:SF6">
    <property type="entry name" value="TRNA HYDROXYLATION PROTEIN P"/>
    <property type="match status" value="1"/>
</dbReference>
<dbReference type="EMBL" id="LN824141">
    <property type="protein sequence ID" value="CEP77908.1"/>
    <property type="molecule type" value="Genomic_DNA"/>
</dbReference>
<dbReference type="InterPro" id="IPR032525">
    <property type="entry name" value="Peptidase_U32_C"/>
</dbReference>
<proteinExistence type="inferred from homology"/>
<accession>A0A0C7NX14</accession>
<sequence length="395" mass="45443">METVFHYGADAAYIGGKFLNLRAFSKNFDNDELKKAVKLAHKLGKKIFVTLNAIPNNSELELLPDYIQYLESIKVDSIIVSDLGVFNLAKQYSDIPITISTQANNMNWASVKMWKELGAKRVILARELSLREINEIRQKVTDIELEVFIHGAMCISISGRCLLSNYLTARDANRGECTQPCRWKYYLMEEKRPGEYFQVFEDERGSYIMNSKDLCTIEFLDKIIETGVDSLKIEGRMKSSYYAGITTKIYREAIDSYFEGTYSEDKIKEWKNELKNVSHRPYTSGFYLDKTNYNSQNYETSSYIRKYNYVGIVKEKISENSYLIEVKNKIKRGETIEIIRSKGEKISILLSEIINYENNDIIEEANPNQKIILEVGSSIQSGDLIRSLKTNATAN</sequence>
<keyword evidence="6" id="KW-1185">Reference proteome</keyword>
<feature type="domain" description="Peptidase family U32 C-terminal" evidence="4">
    <location>
        <begin position="305"/>
        <end position="386"/>
    </location>
</feature>
<dbReference type="InterPro" id="IPR051454">
    <property type="entry name" value="RNA/ubiquinone_mod_enzymes"/>
</dbReference>
<dbReference type="Pfam" id="PF01136">
    <property type="entry name" value="Peptidase_U32"/>
    <property type="match status" value="1"/>
</dbReference>
<name>A0A0C7NX14_DEFTU</name>
<dbReference type="InterPro" id="IPR001539">
    <property type="entry name" value="Peptidase_U32"/>
</dbReference>